<protein>
    <recommendedName>
        <fullName evidence="5">CLAVATA3/ESR (CLE)-related protein 45</fullName>
    </recommendedName>
</protein>
<dbReference type="PANTHER" id="PTHR36726">
    <property type="entry name" value="CLAVATA3/ESR (CLE)-RELATED PROTEIN 45"/>
    <property type="match status" value="1"/>
</dbReference>
<evidence type="ECO:0000256" key="2">
    <source>
        <dbReference type="SAM" id="SignalP"/>
    </source>
</evidence>
<name>A0A822YTZ6_NELNU</name>
<gene>
    <name evidence="3" type="ORF">HUJ06_005519</name>
</gene>
<dbReference type="PANTHER" id="PTHR36726:SF4">
    <property type="entry name" value="CLAVATA3_ESR (CLE)-RELATED PROTEIN 45"/>
    <property type="match status" value="1"/>
</dbReference>
<proteinExistence type="predicted"/>
<evidence type="ECO:0000313" key="3">
    <source>
        <dbReference type="EMBL" id="DAD34879.1"/>
    </source>
</evidence>
<feature type="compositionally biased region" description="Basic and acidic residues" evidence="1">
    <location>
        <begin position="85"/>
        <end position="94"/>
    </location>
</feature>
<keyword evidence="4" id="KW-1185">Reference proteome</keyword>
<sequence length="94" mass="10747">MVFCAYRMFVLVICIGFLVVQPQKVSGLSSIDLVLRWKKEEQALTPKNSRFLAAVEVEELNTKKKSVSPSSRLDPNRSSKRRVRRGSDPIHNRC</sequence>
<feature type="chain" id="PRO_5032802931" description="CLAVATA3/ESR (CLE)-related protein 45" evidence="2">
    <location>
        <begin position="23"/>
        <end position="94"/>
    </location>
</feature>
<evidence type="ECO:0008006" key="5">
    <source>
        <dbReference type="Google" id="ProtNLM"/>
    </source>
</evidence>
<feature type="region of interest" description="Disordered" evidence="1">
    <location>
        <begin position="61"/>
        <end position="94"/>
    </location>
</feature>
<dbReference type="Proteomes" id="UP000607653">
    <property type="component" value="Unassembled WGS sequence"/>
</dbReference>
<keyword evidence="2" id="KW-0732">Signal</keyword>
<evidence type="ECO:0000313" key="4">
    <source>
        <dbReference type="Proteomes" id="UP000607653"/>
    </source>
</evidence>
<evidence type="ECO:0000256" key="1">
    <source>
        <dbReference type="SAM" id="MobiDB-lite"/>
    </source>
</evidence>
<organism evidence="3 4">
    <name type="scientific">Nelumbo nucifera</name>
    <name type="common">Sacred lotus</name>
    <dbReference type="NCBI Taxonomy" id="4432"/>
    <lineage>
        <taxon>Eukaryota</taxon>
        <taxon>Viridiplantae</taxon>
        <taxon>Streptophyta</taxon>
        <taxon>Embryophyta</taxon>
        <taxon>Tracheophyta</taxon>
        <taxon>Spermatophyta</taxon>
        <taxon>Magnoliopsida</taxon>
        <taxon>Proteales</taxon>
        <taxon>Nelumbonaceae</taxon>
        <taxon>Nelumbo</taxon>
    </lineage>
</organism>
<reference evidence="3 4" key="1">
    <citation type="journal article" date="2020" name="Mol. Biol. Evol.">
        <title>Distinct Expression and Methylation Patterns for Genes with Different Fates following a Single Whole-Genome Duplication in Flowering Plants.</title>
        <authorList>
            <person name="Shi T."/>
            <person name="Rahmani R.S."/>
            <person name="Gugger P.F."/>
            <person name="Wang M."/>
            <person name="Li H."/>
            <person name="Zhang Y."/>
            <person name="Li Z."/>
            <person name="Wang Q."/>
            <person name="Van de Peer Y."/>
            <person name="Marchal K."/>
            <person name="Chen J."/>
        </authorList>
    </citation>
    <scope>NUCLEOTIDE SEQUENCE [LARGE SCALE GENOMIC DNA]</scope>
    <source>
        <tissue evidence="3">Leaf</tissue>
    </source>
</reference>
<accession>A0A822YTZ6</accession>
<dbReference type="AlphaFoldDB" id="A0A822YTZ6"/>
<dbReference type="EMBL" id="DUZY01000004">
    <property type="protein sequence ID" value="DAD34879.1"/>
    <property type="molecule type" value="Genomic_DNA"/>
</dbReference>
<dbReference type="InterPro" id="IPR038821">
    <property type="entry name" value="CLE45-like"/>
</dbReference>
<comment type="caution">
    <text evidence="3">The sequence shown here is derived from an EMBL/GenBank/DDBJ whole genome shotgun (WGS) entry which is preliminary data.</text>
</comment>
<feature type="signal peptide" evidence="2">
    <location>
        <begin position="1"/>
        <end position="22"/>
    </location>
</feature>